<sequence>MHTAKKRARPWRRLRRIGAGDHRGRGAVGPRACRCASWTARTAWVGSLWRKRTYGRLALQLHKRASALRDAQHPAAAPDYLARDLEAHAARFDAGRAPAVGRRAC</sequence>
<dbReference type="AlphaFoldDB" id="A0A3L6R222"/>
<accession>A0A3L6R222</accession>
<evidence type="ECO:0000313" key="2">
    <source>
        <dbReference type="EMBL" id="RLM93066.1"/>
    </source>
</evidence>
<reference evidence="3" key="1">
    <citation type="journal article" date="2019" name="Nat. Commun.">
        <title>The genome of broomcorn millet.</title>
        <authorList>
            <person name="Zou C."/>
            <person name="Miki D."/>
            <person name="Li D."/>
            <person name="Tang Q."/>
            <person name="Xiao L."/>
            <person name="Rajput S."/>
            <person name="Deng P."/>
            <person name="Jia W."/>
            <person name="Huang R."/>
            <person name="Zhang M."/>
            <person name="Sun Y."/>
            <person name="Hu J."/>
            <person name="Fu X."/>
            <person name="Schnable P.S."/>
            <person name="Li F."/>
            <person name="Zhang H."/>
            <person name="Feng B."/>
            <person name="Zhu X."/>
            <person name="Liu R."/>
            <person name="Schnable J.C."/>
            <person name="Zhu J.-K."/>
            <person name="Zhang H."/>
        </authorList>
    </citation>
    <scope>NUCLEOTIDE SEQUENCE [LARGE SCALE GENOMIC DNA]</scope>
</reference>
<feature type="region of interest" description="Disordered" evidence="1">
    <location>
        <begin position="1"/>
        <end position="29"/>
    </location>
</feature>
<name>A0A3L6R222_PANMI</name>
<evidence type="ECO:0000313" key="3">
    <source>
        <dbReference type="Proteomes" id="UP000275267"/>
    </source>
</evidence>
<feature type="compositionally biased region" description="Basic residues" evidence="1">
    <location>
        <begin position="1"/>
        <end position="16"/>
    </location>
</feature>
<dbReference type="EMBL" id="PQIB02000010">
    <property type="protein sequence ID" value="RLM93066.1"/>
    <property type="molecule type" value="Genomic_DNA"/>
</dbReference>
<proteinExistence type="predicted"/>
<keyword evidence="3" id="KW-1185">Reference proteome</keyword>
<protein>
    <submittedName>
        <fullName evidence="2">Uncharacterized protein</fullName>
    </submittedName>
</protein>
<evidence type="ECO:0000256" key="1">
    <source>
        <dbReference type="SAM" id="MobiDB-lite"/>
    </source>
</evidence>
<gene>
    <name evidence="2" type="ORF">C2845_PM08G09700</name>
</gene>
<organism evidence="2 3">
    <name type="scientific">Panicum miliaceum</name>
    <name type="common">Proso millet</name>
    <name type="synonym">Broomcorn millet</name>
    <dbReference type="NCBI Taxonomy" id="4540"/>
    <lineage>
        <taxon>Eukaryota</taxon>
        <taxon>Viridiplantae</taxon>
        <taxon>Streptophyta</taxon>
        <taxon>Embryophyta</taxon>
        <taxon>Tracheophyta</taxon>
        <taxon>Spermatophyta</taxon>
        <taxon>Magnoliopsida</taxon>
        <taxon>Liliopsida</taxon>
        <taxon>Poales</taxon>
        <taxon>Poaceae</taxon>
        <taxon>PACMAD clade</taxon>
        <taxon>Panicoideae</taxon>
        <taxon>Panicodae</taxon>
        <taxon>Paniceae</taxon>
        <taxon>Panicinae</taxon>
        <taxon>Panicum</taxon>
        <taxon>Panicum sect. Panicum</taxon>
    </lineage>
</organism>
<dbReference type="Proteomes" id="UP000275267">
    <property type="component" value="Unassembled WGS sequence"/>
</dbReference>
<comment type="caution">
    <text evidence="2">The sequence shown here is derived from an EMBL/GenBank/DDBJ whole genome shotgun (WGS) entry which is preliminary data.</text>
</comment>